<evidence type="ECO:0000313" key="6">
    <source>
        <dbReference type="EMBL" id="RPA87858.1"/>
    </source>
</evidence>
<organism evidence="6 7">
    <name type="scientific">Ascobolus immersus RN42</name>
    <dbReference type="NCBI Taxonomy" id="1160509"/>
    <lineage>
        <taxon>Eukaryota</taxon>
        <taxon>Fungi</taxon>
        <taxon>Dikarya</taxon>
        <taxon>Ascomycota</taxon>
        <taxon>Pezizomycotina</taxon>
        <taxon>Pezizomycetes</taxon>
        <taxon>Pezizales</taxon>
        <taxon>Ascobolaceae</taxon>
        <taxon>Ascobolus</taxon>
    </lineage>
</organism>
<comment type="subunit">
    <text evidence="3">Component of the pre-66S ribosomal particle.</text>
</comment>
<evidence type="ECO:0000256" key="4">
    <source>
        <dbReference type="ARBA" id="ARBA00014234"/>
    </source>
</evidence>
<dbReference type="OrthoDB" id="18388at2759"/>
<proteinExistence type="inferred from homology"/>
<dbReference type="InterPro" id="IPR036322">
    <property type="entry name" value="WD40_repeat_dom_sf"/>
</dbReference>
<sequence length="387" mass="42903">MKFLVWDEVGHVNIVKTKKGIDTSKEESEKPEIYPLAEPNAKAPIVGIKLLRGFGEDVVLTARLPHTISLHGFKIDKKKQVPKLTLLDEENLANSTVVSVGGEGQVIWHIASDGSTELRYFPEEDEEGEIQRRNFNFGEKISVAAVKLHGKTLLDPHHVAIGGDGRDVEVWASKDDGYEKIWSAKNVKADKLGLASPIGVSQIQFLPESKDGKAKQLLVGTKFGYIRLYDYSGNVRRPLLNHKVCDKAIVQMQVMSAPTAEDEKKELTIAYTNPDGKFALLSVDKKRDIGVYKGFTGKVAAVTKLPHDYVVATGADRYLRVYDENRKVVSSVYWGGRGAGVAVLEGEDEKPPADDKEDSDEELWEKMEEVAEKASSKKRKTTDGRRG</sequence>
<accession>A0A3N4IT02</accession>
<comment type="similarity">
    <text evidence="2">Belongs to the NSA1 family.</text>
</comment>
<dbReference type="Proteomes" id="UP000275078">
    <property type="component" value="Unassembled WGS sequence"/>
</dbReference>
<keyword evidence="7" id="KW-1185">Reference proteome</keyword>
<dbReference type="PANTHER" id="PTHR16038">
    <property type="entry name" value="NOP SEVEN ASSOCIATED PROTEIN 1"/>
    <property type="match status" value="1"/>
</dbReference>
<dbReference type="GO" id="GO:0030687">
    <property type="term" value="C:preribosome, large subunit precursor"/>
    <property type="evidence" value="ECO:0007669"/>
    <property type="project" value="TreeGrafter"/>
</dbReference>
<dbReference type="AlphaFoldDB" id="A0A3N4IT02"/>
<comment type="function">
    <text evidence="1">Involved in the biogenesis of the 60S ribosomal subunit.</text>
</comment>
<evidence type="ECO:0000256" key="5">
    <source>
        <dbReference type="SAM" id="MobiDB-lite"/>
    </source>
</evidence>
<feature type="region of interest" description="Disordered" evidence="5">
    <location>
        <begin position="343"/>
        <end position="387"/>
    </location>
</feature>
<dbReference type="InterPro" id="IPR015943">
    <property type="entry name" value="WD40/YVTN_repeat-like_dom_sf"/>
</dbReference>
<dbReference type="SUPFAM" id="SSF50978">
    <property type="entry name" value="WD40 repeat-like"/>
    <property type="match status" value="1"/>
</dbReference>
<evidence type="ECO:0000256" key="3">
    <source>
        <dbReference type="ARBA" id="ARBA00011187"/>
    </source>
</evidence>
<dbReference type="GO" id="GO:0005730">
    <property type="term" value="C:nucleolus"/>
    <property type="evidence" value="ECO:0007669"/>
    <property type="project" value="InterPro"/>
</dbReference>
<dbReference type="EMBL" id="ML119646">
    <property type="protein sequence ID" value="RPA87858.1"/>
    <property type="molecule type" value="Genomic_DNA"/>
</dbReference>
<dbReference type="GO" id="GO:0042273">
    <property type="term" value="P:ribosomal large subunit biogenesis"/>
    <property type="evidence" value="ECO:0007669"/>
    <property type="project" value="InterPro"/>
</dbReference>
<evidence type="ECO:0000313" key="7">
    <source>
        <dbReference type="Proteomes" id="UP000275078"/>
    </source>
</evidence>
<evidence type="ECO:0000256" key="2">
    <source>
        <dbReference type="ARBA" id="ARBA00007861"/>
    </source>
</evidence>
<evidence type="ECO:0000256" key="1">
    <source>
        <dbReference type="ARBA" id="ARBA00002889"/>
    </source>
</evidence>
<dbReference type="STRING" id="1160509.A0A3N4IT02"/>
<dbReference type="Gene3D" id="2.130.10.10">
    <property type="entry name" value="YVTN repeat-like/Quinoprotein amine dehydrogenase"/>
    <property type="match status" value="1"/>
</dbReference>
<dbReference type="PANTHER" id="PTHR16038:SF4">
    <property type="entry name" value="WD REPEAT-CONTAINING PROTEIN 74"/>
    <property type="match status" value="1"/>
</dbReference>
<name>A0A3N4IT02_ASCIM</name>
<protein>
    <recommendedName>
        <fullName evidence="4">Ribosome biogenesis protein NSA1</fullName>
    </recommendedName>
</protein>
<reference evidence="6 7" key="1">
    <citation type="journal article" date="2018" name="Nat. Ecol. Evol.">
        <title>Pezizomycetes genomes reveal the molecular basis of ectomycorrhizal truffle lifestyle.</title>
        <authorList>
            <person name="Murat C."/>
            <person name="Payen T."/>
            <person name="Noel B."/>
            <person name="Kuo A."/>
            <person name="Morin E."/>
            <person name="Chen J."/>
            <person name="Kohler A."/>
            <person name="Krizsan K."/>
            <person name="Balestrini R."/>
            <person name="Da Silva C."/>
            <person name="Montanini B."/>
            <person name="Hainaut M."/>
            <person name="Levati E."/>
            <person name="Barry K.W."/>
            <person name="Belfiori B."/>
            <person name="Cichocki N."/>
            <person name="Clum A."/>
            <person name="Dockter R.B."/>
            <person name="Fauchery L."/>
            <person name="Guy J."/>
            <person name="Iotti M."/>
            <person name="Le Tacon F."/>
            <person name="Lindquist E.A."/>
            <person name="Lipzen A."/>
            <person name="Malagnac F."/>
            <person name="Mello A."/>
            <person name="Molinier V."/>
            <person name="Miyauchi S."/>
            <person name="Poulain J."/>
            <person name="Riccioni C."/>
            <person name="Rubini A."/>
            <person name="Sitrit Y."/>
            <person name="Splivallo R."/>
            <person name="Traeger S."/>
            <person name="Wang M."/>
            <person name="Zifcakova L."/>
            <person name="Wipf D."/>
            <person name="Zambonelli A."/>
            <person name="Paolocci F."/>
            <person name="Nowrousian M."/>
            <person name="Ottonello S."/>
            <person name="Baldrian P."/>
            <person name="Spatafora J.W."/>
            <person name="Henrissat B."/>
            <person name="Nagy L.G."/>
            <person name="Aury J.M."/>
            <person name="Wincker P."/>
            <person name="Grigoriev I.V."/>
            <person name="Bonfante P."/>
            <person name="Martin F.M."/>
        </authorList>
    </citation>
    <scope>NUCLEOTIDE SEQUENCE [LARGE SCALE GENOMIC DNA]</scope>
    <source>
        <strain evidence="6 7">RN42</strain>
    </source>
</reference>
<gene>
    <name evidence="6" type="ORF">BJ508DRAFT_410538</name>
</gene>
<dbReference type="InterPro" id="IPR037379">
    <property type="entry name" value="WDR74/Nsa1"/>
</dbReference>
<feature type="compositionally biased region" description="Basic and acidic residues" evidence="5">
    <location>
        <begin position="364"/>
        <end position="387"/>
    </location>
</feature>